<dbReference type="InterPro" id="IPR019554">
    <property type="entry name" value="Soluble_ligand-bd"/>
</dbReference>
<dbReference type="RefSeq" id="WP_377340374.1">
    <property type="nucleotide sequence ID" value="NZ_JBHUFW010000011.1"/>
</dbReference>
<evidence type="ECO:0000259" key="1">
    <source>
        <dbReference type="SMART" id="SM00278"/>
    </source>
</evidence>
<evidence type="ECO:0000313" key="3">
    <source>
        <dbReference type="Proteomes" id="UP001597273"/>
    </source>
</evidence>
<dbReference type="Pfam" id="PF10531">
    <property type="entry name" value="SLBB"/>
    <property type="match status" value="1"/>
</dbReference>
<proteinExistence type="predicted"/>
<evidence type="ECO:0000313" key="2">
    <source>
        <dbReference type="EMBL" id="MFD1864022.1"/>
    </source>
</evidence>
<dbReference type="SUPFAM" id="SSF47781">
    <property type="entry name" value="RuvA domain 2-like"/>
    <property type="match status" value="1"/>
</dbReference>
<dbReference type="EMBL" id="JBHUFW010000011">
    <property type="protein sequence ID" value="MFD1864022.1"/>
    <property type="molecule type" value="Genomic_DNA"/>
</dbReference>
<dbReference type="InterPro" id="IPR010994">
    <property type="entry name" value="RuvA_2-like"/>
</dbReference>
<dbReference type="InterPro" id="IPR051675">
    <property type="entry name" value="Endo/Exo/Phosphatase_dom_1"/>
</dbReference>
<dbReference type="PANTHER" id="PTHR21180">
    <property type="entry name" value="ENDONUCLEASE/EXONUCLEASE/PHOSPHATASE FAMILY DOMAIN-CONTAINING PROTEIN 1"/>
    <property type="match status" value="1"/>
</dbReference>
<dbReference type="InterPro" id="IPR004509">
    <property type="entry name" value="Competence_ComEA_HhH"/>
</dbReference>
<dbReference type="PANTHER" id="PTHR21180:SF32">
    <property type="entry name" value="ENDONUCLEASE_EXONUCLEASE_PHOSPHATASE FAMILY DOMAIN-CONTAINING PROTEIN 1"/>
    <property type="match status" value="1"/>
</dbReference>
<reference evidence="3" key="1">
    <citation type="journal article" date="2019" name="Int. J. Syst. Evol. Microbiol.">
        <title>The Global Catalogue of Microorganisms (GCM) 10K type strain sequencing project: providing services to taxonomists for standard genome sequencing and annotation.</title>
        <authorList>
            <consortium name="The Broad Institute Genomics Platform"/>
            <consortium name="The Broad Institute Genome Sequencing Center for Infectious Disease"/>
            <person name="Wu L."/>
            <person name="Ma J."/>
        </authorList>
    </citation>
    <scope>NUCLEOTIDE SEQUENCE [LARGE SCALE GENOMIC DNA]</scope>
    <source>
        <strain evidence="3">CGMCC 1.15475</strain>
    </source>
</reference>
<gene>
    <name evidence="2" type="ORF">ACFSDB_14020</name>
</gene>
<name>A0ABW4QK65_9BACL</name>
<comment type="caution">
    <text evidence="2">The sequence shown here is derived from an EMBL/GenBank/DDBJ whole genome shotgun (WGS) entry which is preliminary data.</text>
</comment>
<organism evidence="2 3">
    <name type="scientific">Planococcus chinensis</name>
    <dbReference type="NCBI Taxonomy" id="272917"/>
    <lineage>
        <taxon>Bacteria</taxon>
        <taxon>Bacillati</taxon>
        <taxon>Bacillota</taxon>
        <taxon>Bacilli</taxon>
        <taxon>Bacillales</taxon>
        <taxon>Caryophanaceae</taxon>
        <taxon>Planococcus</taxon>
    </lineage>
</organism>
<feature type="domain" description="Helix-hairpin-helix DNA-binding motif class 1" evidence="1">
    <location>
        <begin position="138"/>
        <end position="157"/>
    </location>
</feature>
<dbReference type="Proteomes" id="UP001597273">
    <property type="component" value="Unassembled WGS sequence"/>
</dbReference>
<dbReference type="InterPro" id="IPR003583">
    <property type="entry name" value="Hlx-hairpin-Hlx_DNA-bd_motif"/>
</dbReference>
<keyword evidence="3" id="KW-1185">Reference proteome</keyword>
<dbReference type="SMART" id="SM00278">
    <property type="entry name" value="HhH1"/>
    <property type="match status" value="2"/>
</dbReference>
<feature type="domain" description="Helix-hairpin-helix DNA-binding motif class 1" evidence="1">
    <location>
        <begin position="168"/>
        <end position="187"/>
    </location>
</feature>
<dbReference type="NCBIfam" id="TIGR00426">
    <property type="entry name" value="competence protein ComEA helix-hairpin-helix repeat region"/>
    <property type="match status" value="1"/>
</dbReference>
<dbReference type="Pfam" id="PF12836">
    <property type="entry name" value="HHH_3"/>
    <property type="match status" value="1"/>
</dbReference>
<dbReference type="SUPFAM" id="SSF142984">
    <property type="entry name" value="Nqo1 middle domain-like"/>
    <property type="match status" value="1"/>
</dbReference>
<sequence>MIPAAAAIALAIYFFIPREEPDPVPGTSLELIQADLSQQTETPTQKEELPENVMVDIKGHVAKPGVYELPNGARAQEAIAAAGGFLPEADSRAINLAMKVADEMVLYVPKTGEEAVLPPQAVAPSGEALVDLNSATEAQLMELPGIGPSKAAAIIAYRTENGKFAKIEDLTNVTGIGDKTFEQLKDGITAK</sequence>
<dbReference type="Gene3D" id="1.10.150.310">
    <property type="entry name" value="Tex RuvX-like domain-like"/>
    <property type="match status" value="1"/>
</dbReference>
<protein>
    <submittedName>
        <fullName evidence="2">Helix-hairpin-helix domain-containing protein</fullName>
    </submittedName>
</protein>
<accession>A0ABW4QK65</accession>
<dbReference type="Gene3D" id="3.10.560.10">
    <property type="entry name" value="Outer membrane lipoprotein wza domain like"/>
    <property type="match status" value="1"/>
</dbReference>